<evidence type="ECO:0000313" key="4">
    <source>
        <dbReference type="Proteomes" id="UP000619260"/>
    </source>
</evidence>
<gene>
    <name evidence="3" type="ORF">Val02_29410</name>
</gene>
<dbReference type="Proteomes" id="UP000619260">
    <property type="component" value="Unassembled WGS sequence"/>
</dbReference>
<organism evidence="3 4">
    <name type="scientific">Virgisporangium aliadipatigenens</name>
    <dbReference type="NCBI Taxonomy" id="741659"/>
    <lineage>
        <taxon>Bacteria</taxon>
        <taxon>Bacillati</taxon>
        <taxon>Actinomycetota</taxon>
        <taxon>Actinomycetes</taxon>
        <taxon>Micromonosporales</taxon>
        <taxon>Micromonosporaceae</taxon>
        <taxon>Virgisporangium</taxon>
    </lineage>
</organism>
<keyword evidence="4" id="KW-1185">Reference proteome</keyword>
<dbReference type="PANTHER" id="PTHR48081:SF8">
    <property type="entry name" value="ALPHA_BETA HYDROLASE FOLD-3 DOMAIN-CONTAINING PROTEIN-RELATED"/>
    <property type="match status" value="1"/>
</dbReference>
<reference evidence="3" key="1">
    <citation type="submission" date="2021-01" db="EMBL/GenBank/DDBJ databases">
        <title>Whole genome shotgun sequence of Virgisporangium aliadipatigenens NBRC 105644.</title>
        <authorList>
            <person name="Komaki H."/>
            <person name="Tamura T."/>
        </authorList>
    </citation>
    <scope>NUCLEOTIDE SEQUENCE</scope>
    <source>
        <strain evidence="3">NBRC 105644</strain>
    </source>
</reference>
<feature type="domain" description="Alpha/beta hydrolase fold-3" evidence="2">
    <location>
        <begin position="15"/>
        <end position="222"/>
    </location>
</feature>
<dbReference type="AlphaFoldDB" id="A0A8J3YLA8"/>
<sequence>MPIRTYGREDSDVRLLWTHGGGFFTGDLDMPEAHLVSTELAARADAFVVSVDYRLAGDGVRYPAPLDDVHDEWKALCAERSDARVAIGGASAGAALALATALRTRDGDGRLPDALLLVYPFCHFPNPALDEETRAVMATMPELGRQTPAAVEDMVRTYVGRITDLPPYAMPGAARLSGLPATGILLSEFDDLRPSGELLHRQLADERVPVTSHLVRGVPHGHLNLGADFRGFDESLDFLARLLRSR</sequence>
<dbReference type="GO" id="GO:0016787">
    <property type="term" value="F:hydrolase activity"/>
    <property type="evidence" value="ECO:0007669"/>
    <property type="project" value="UniProtKB-KW"/>
</dbReference>
<dbReference type="EMBL" id="BOPF01000009">
    <property type="protein sequence ID" value="GIJ46055.1"/>
    <property type="molecule type" value="Genomic_DNA"/>
</dbReference>
<evidence type="ECO:0000259" key="2">
    <source>
        <dbReference type="Pfam" id="PF07859"/>
    </source>
</evidence>
<evidence type="ECO:0000256" key="1">
    <source>
        <dbReference type="ARBA" id="ARBA00022801"/>
    </source>
</evidence>
<dbReference type="PANTHER" id="PTHR48081">
    <property type="entry name" value="AB HYDROLASE SUPERFAMILY PROTEIN C4A8.06C"/>
    <property type="match status" value="1"/>
</dbReference>
<evidence type="ECO:0000313" key="3">
    <source>
        <dbReference type="EMBL" id="GIJ46055.1"/>
    </source>
</evidence>
<keyword evidence="1" id="KW-0378">Hydrolase</keyword>
<dbReference type="InterPro" id="IPR050300">
    <property type="entry name" value="GDXG_lipolytic_enzyme"/>
</dbReference>
<proteinExistence type="predicted"/>
<dbReference type="SUPFAM" id="SSF53474">
    <property type="entry name" value="alpha/beta-Hydrolases"/>
    <property type="match status" value="1"/>
</dbReference>
<accession>A0A8J3YLA8</accession>
<dbReference type="InterPro" id="IPR013094">
    <property type="entry name" value="AB_hydrolase_3"/>
</dbReference>
<comment type="caution">
    <text evidence="3">The sequence shown here is derived from an EMBL/GenBank/DDBJ whole genome shotgun (WGS) entry which is preliminary data.</text>
</comment>
<protein>
    <submittedName>
        <fullName evidence="3">Esterase</fullName>
    </submittedName>
</protein>
<dbReference type="Gene3D" id="3.40.50.1820">
    <property type="entry name" value="alpha/beta hydrolase"/>
    <property type="match status" value="1"/>
</dbReference>
<name>A0A8J3YLA8_9ACTN</name>
<dbReference type="InterPro" id="IPR029058">
    <property type="entry name" value="AB_hydrolase_fold"/>
</dbReference>
<dbReference type="Pfam" id="PF07859">
    <property type="entry name" value="Abhydrolase_3"/>
    <property type="match status" value="1"/>
</dbReference>